<evidence type="ECO:0000313" key="2">
    <source>
        <dbReference type="EMBL" id="KRH94867.1"/>
    </source>
</evidence>
<keyword evidence="1" id="KW-1133">Transmembrane helix</keyword>
<dbReference type="EMBL" id="LGUB01000022">
    <property type="protein sequence ID" value="KRH94867.1"/>
    <property type="molecule type" value="Genomic_DNA"/>
</dbReference>
<name>A0A0R0M058_9MICR</name>
<sequence length="229" mass="26834">MEHFTQNIPSICDGTPALTIIPCTKPSNNLRNEKFITFFVPIKLKIRFLHATENFISIFDGQAVHIFKYTVSDKVVLVKHRVISNHLLLFMFSFVSTDISILLLNILNTLCEQNIKKLRKKLHKIILDLRCRDIVSYEFTETHLLVVDKYGNSKKYQITSDHSEIILKPVPSRVKFQIDDTKLHMFYQNRTFHEKMDLGEKIHNFIINDNKMFISGTKHLILLIFSNKK</sequence>
<reference evidence="2 3" key="1">
    <citation type="submission" date="2015-07" db="EMBL/GenBank/DDBJ databases">
        <title>The genome of Pseudoloma neurophilia, a relevant intracellular parasite of the zebrafish.</title>
        <authorList>
            <person name="Ndikumana S."/>
            <person name="Pelin A."/>
            <person name="Sanders J."/>
            <person name="Corradi N."/>
        </authorList>
    </citation>
    <scope>NUCLEOTIDE SEQUENCE [LARGE SCALE GENOMIC DNA]</scope>
    <source>
        <strain evidence="2 3">MK1</strain>
    </source>
</reference>
<protein>
    <submittedName>
        <fullName evidence="2">Uncharacterized protein</fullName>
    </submittedName>
</protein>
<accession>A0A0R0M058</accession>
<comment type="caution">
    <text evidence="2">The sequence shown here is derived from an EMBL/GenBank/DDBJ whole genome shotgun (WGS) entry which is preliminary data.</text>
</comment>
<keyword evidence="1" id="KW-0472">Membrane</keyword>
<feature type="transmembrane region" description="Helical" evidence="1">
    <location>
        <begin position="87"/>
        <end position="111"/>
    </location>
</feature>
<evidence type="ECO:0000313" key="3">
    <source>
        <dbReference type="Proteomes" id="UP000051530"/>
    </source>
</evidence>
<dbReference type="VEuPathDB" id="MicrosporidiaDB:M153_1200008892"/>
<evidence type="ECO:0000256" key="1">
    <source>
        <dbReference type="SAM" id="Phobius"/>
    </source>
</evidence>
<proteinExistence type="predicted"/>
<keyword evidence="1" id="KW-0812">Transmembrane</keyword>
<organism evidence="2 3">
    <name type="scientific">Pseudoloma neurophilia</name>
    <dbReference type="NCBI Taxonomy" id="146866"/>
    <lineage>
        <taxon>Eukaryota</taxon>
        <taxon>Fungi</taxon>
        <taxon>Fungi incertae sedis</taxon>
        <taxon>Microsporidia</taxon>
        <taxon>Pseudoloma</taxon>
    </lineage>
</organism>
<dbReference type="AlphaFoldDB" id="A0A0R0M058"/>
<gene>
    <name evidence="2" type="ORF">M153_1200008892</name>
</gene>
<keyword evidence="3" id="KW-1185">Reference proteome</keyword>
<dbReference type="Proteomes" id="UP000051530">
    <property type="component" value="Unassembled WGS sequence"/>
</dbReference>